<reference evidence="3 4" key="1">
    <citation type="submission" date="2018-12" db="EMBL/GenBank/DDBJ databases">
        <title>Complete genome sequencing of Tabrizicola sp. K13M18.</title>
        <authorList>
            <person name="Bae J.-W."/>
        </authorList>
    </citation>
    <scope>NUCLEOTIDE SEQUENCE [LARGE SCALE GENOMIC DNA]</scope>
    <source>
        <strain evidence="3 4">K13M18</strain>
    </source>
</reference>
<comment type="similarity">
    <text evidence="1">Belongs to the virb1 family.</text>
</comment>
<proteinExistence type="inferred from homology"/>
<evidence type="ECO:0000256" key="1">
    <source>
        <dbReference type="ARBA" id="ARBA00009387"/>
    </source>
</evidence>
<dbReference type="Pfam" id="PF01464">
    <property type="entry name" value="SLT"/>
    <property type="match status" value="1"/>
</dbReference>
<feature type="domain" description="Transglycosylase SLT" evidence="2">
    <location>
        <begin position="89"/>
        <end position="161"/>
    </location>
</feature>
<organism evidence="3 4">
    <name type="scientific">Tabrizicola piscis</name>
    <dbReference type="NCBI Taxonomy" id="2494374"/>
    <lineage>
        <taxon>Bacteria</taxon>
        <taxon>Pseudomonadati</taxon>
        <taxon>Pseudomonadota</taxon>
        <taxon>Alphaproteobacteria</taxon>
        <taxon>Rhodobacterales</taxon>
        <taxon>Paracoccaceae</taxon>
        <taxon>Tabrizicola</taxon>
    </lineage>
</organism>
<dbReference type="KEGG" id="taw:EI545_11715"/>
<dbReference type="SUPFAM" id="SSF53955">
    <property type="entry name" value="Lysozyme-like"/>
    <property type="match status" value="1"/>
</dbReference>
<dbReference type="EMBL" id="CP034328">
    <property type="protein sequence ID" value="AZL61145.1"/>
    <property type="molecule type" value="Genomic_DNA"/>
</dbReference>
<dbReference type="OrthoDB" id="5945995at2"/>
<dbReference type="Gene3D" id="1.10.530.10">
    <property type="match status" value="1"/>
</dbReference>
<dbReference type="InterPro" id="IPR008258">
    <property type="entry name" value="Transglycosylase_SLT_dom_1"/>
</dbReference>
<evidence type="ECO:0000313" key="3">
    <source>
        <dbReference type="EMBL" id="AZL61145.1"/>
    </source>
</evidence>
<name>A0A3S8UCK1_9RHOB</name>
<evidence type="ECO:0000259" key="2">
    <source>
        <dbReference type="Pfam" id="PF01464"/>
    </source>
</evidence>
<dbReference type="Proteomes" id="UP000282002">
    <property type="component" value="Chromosome"/>
</dbReference>
<evidence type="ECO:0000313" key="4">
    <source>
        <dbReference type="Proteomes" id="UP000282002"/>
    </source>
</evidence>
<protein>
    <submittedName>
        <fullName evidence="3">Lytic transglycosylase domain-containing protein</fullName>
    </submittedName>
</protein>
<dbReference type="AlphaFoldDB" id="A0A3S8UCK1"/>
<accession>A0A3S8UCK1</accession>
<gene>
    <name evidence="3" type="ORF">EI545_11715</name>
</gene>
<sequence length="224" mass="23708">MPQDCARIAAIALFILTFGPSAESRASPDASDLCLDAAARAARQSGVPRDVLLAITMVETGRGSRPWPWTVNLGGEGHWLDSADAAETLVAKALEEGLTNIDLGCFQLNYRWHADAFASVADMLNPDANALYAAEFLAQHHAQTGEWASAAAAYHSATPEHAERYRARFQSAWSALAGDGGAPEFSASLAIRPNRFPLLLAGQSGRGGSLVPDTVAGQRLIGDH</sequence>
<keyword evidence="4" id="KW-1185">Reference proteome</keyword>
<dbReference type="InterPro" id="IPR023346">
    <property type="entry name" value="Lysozyme-like_dom_sf"/>
</dbReference>